<dbReference type="AlphaFoldDB" id="A0A183DMW1"/>
<name>A0A183DMW1_9BILA</name>
<reference evidence="2 3" key="2">
    <citation type="submission" date="2018-11" db="EMBL/GenBank/DDBJ databases">
        <authorList>
            <consortium name="Pathogen Informatics"/>
        </authorList>
    </citation>
    <scope>NUCLEOTIDE SEQUENCE [LARGE SCALE GENOMIC DNA]</scope>
</reference>
<keyword evidence="1" id="KW-0812">Transmembrane</keyword>
<keyword evidence="1" id="KW-1133">Transmembrane helix</keyword>
<dbReference type="WBParaSite" id="GPUH_0001006401-mRNA-1">
    <property type="protein sequence ID" value="GPUH_0001006401-mRNA-1"/>
    <property type="gene ID" value="GPUH_0001006401"/>
</dbReference>
<keyword evidence="3" id="KW-1185">Reference proteome</keyword>
<organism evidence="4">
    <name type="scientific">Gongylonema pulchrum</name>
    <dbReference type="NCBI Taxonomy" id="637853"/>
    <lineage>
        <taxon>Eukaryota</taxon>
        <taxon>Metazoa</taxon>
        <taxon>Ecdysozoa</taxon>
        <taxon>Nematoda</taxon>
        <taxon>Chromadorea</taxon>
        <taxon>Rhabditida</taxon>
        <taxon>Spirurina</taxon>
        <taxon>Spiruromorpha</taxon>
        <taxon>Spiruroidea</taxon>
        <taxon>Gongylonematidae</taxon>
        <taxon>Gongylonema</taxon>
    </lineage>
</organism>
<dbReference type="Proteomes" id="UP000271098">
    <property type="component" value="Unassembled WGS sequence"/>
</dbReference>
<evidence type="ECO:0000313" key="3">
    <source>
        <dbReference type="Proteomes" id="UP000271098"/>
    </source>
</evidence>
<evidence type="ECO:0000313" key="4">
    <source>
        <dbReference type="WBParaSite" id="GPUH_0001006401-mRNA-1"/>
    </source>
</evidence>
<dbReference type="EMBL" id="UYRT01036051">
    <property type="protein sequence ID" value="VDK81312.1"/>
    <property type="molecule type" value="Genomic_DNA"/>
</dbReference>
<protein>
    <submittedName>
        <fullName evidence="4">Methyl-accepting chemotaxis protein</fullName>
    </submittedName>
</protein>
<evidence type="ECO:0000313" key="2">
    <source>
        <dbReference type="EMBL" id="VDK81312.1"/>
    </source>
</evidence>
<reference evidence="4" key="1">
    <citation type="submission" date="2016-06" db="UniProtKB">
        <authorList>
            <consortium name="WormBaseParasite"/>
        </authorList>
    </citation>
    <scope>IDENTIFICATION</scope>
</reference>
<accession>A0A183DMW1</accession>
<sequence>MRGVKDNKKYFGVDDSLQKAIAVIDSANDQIGEVIATMNSSVAEISAIIGNGTKKVKQVHTDIVTVSSFTRSSIKKFIVYQYAIISSLLVFRIAVVLLQRIF</sequence>
<proteinExistence type="predicted"/>
<keyword evidence="1" id="KW-0472">Membrane</keyword>
<feature type="transmembrane region" description="Helical" evidence="1">
    <location>
        <begin position="77"/>
        <end position="98"/>
    </location>
</feature>
<gene>
    <name evidence="2" type="ORF">GPUH_LOCUS10057</name>
</gene>
<evidence type="ECO:0000256" key="1">
    <source>
        <dbReference type="SAM" id="Phobius"/>
    </source>
</evidence>